<feature type="region of interest" description="Disordered" evidence="1">
    <location>
        <begin position="727"/>
        <end position="757"/>
    </location>
</feature>
<reference evidence="3 4" key="1">
    <citation type="submission" date="2020-08" db="EMBL/GenBank/DDBJ databases">
        <title>Plant Genome Project.</title>
        <authorList>
            <person name="Zhang R.-G."/>
        </authorList>
    </citation>
    <scope>NUCLEOTIDE SEQUENCE [LARGE SCALE GENOMIC DNA]</scope>
    <source>
        <tissue evidence="3">Rhizome</tissue>
    </source>
</reference>
<accession>A0A8J5LMX5</accession>
<feature type="compositionally biased region" description="Acidic residues" evidence="1">
    <location>
        <begin position="732"/>
        <end position="746"/>
    </location>
</feature>
<evidence type="ECO:0000256" key="1">
    <source>
        <dbReference type="SAM" id="MobiDB-lite"/>
    </source>
</evidence>
<feature type="domain" description="DUF7963" evidence="2">
    <location>
        <begin position="2"/>
        <end position="60"/>
    </location>
</feature>
<dbReference type="InterPro" id="IPR012337">
    <property type="entry name" value="RNaseH-like_sf"/>
</dbReference>
<feature type="compositionally biased region" description="Pro residues" evidence="1">
    <location>
        <begin position="70"/>
        <end position="81"/>
    </location>
</feature>
<evidence type="ECO:0000259" key="2">
    <source>
        <dbReference type="Pfam" id="PF25908"/>
    </source>
</evidence>
<dbReference type="PANTHER" id="PTHR32166">
    <property type="entry name" value="OSJNBA0013A04.12 PROTEIN"/>
    <property type="match status" value="1"/>
</dbReference>
<dbReference type="SUPFAM" id="SSF53098">
    <property type="entry name" value="Ribonuclease H-like"/>
    <property type="match status" value="1"/>
</dbReference>
<organism evidence="3 4">
    <name type="scientific">Zingiber officinale</name>
    <name type="common">Ginger</name>
    <name type="synonym">Amomum zingiber</name>
    <dbReference type="NCBI Taxonomy" id="94328"/>
    <lineage>
        <taxon>Eukaryota</taxon>
        <taxon>Viridiplantae</taxon>
        <taxon>Streptophyta</taxon>
        <taxon>Embryophyta</taxon>
        <taxon>Tracheophyta</taxon>
        <taxon>Spermatophyta</taxon>
        <taxon>Magnoliopsida</taxon>
        <taxon>Liliopsida</taxon>
        <taxon>Zingiberales</taxon>
        <taxon>Zingiberaceae</taxon>
        <taxon>Zingiber</taxon>
    </lineage>
</organism>
<dbReference type="Pfam" id="PF25908">
    <property type="entry name" value="DUF7963"/>
    <property type="match status" value="1"/>
</dbReference>
<evidence type="ECO:0000313" key="3">
    <source>
        <dbReference type="EMBL" id="KAG6532060.1"/>
    </source>
</evidence>
<proteinExistence type="predicted"/>
<dbReference type="PANTHER" id="PTHR32166:SF24">
    <property type="entry name" value="F16P17.2 PROTEIN"/>
    <property type="match status" value="1"/>
</dbReference>
<keyword evidence="4" id="KW-1185">Reference proteome</keyword>
<comment type="caution">
    <text evidence="3">The sequence shown here is derived from an EMBL/GenBank/DDBJ whole genome shotgun (WGS) entry which is preliminary data.</text>
</comment>
<feature type="region of interest" description="Disordered" evidence="1">
    <location>
        <begin position="62"/>
        <end position="85"/>
    </location>
</feature>
<name>A0A8J5LMX5_ZINOF</name>
<sequence length="757" mass="83592">MGKGAWYWAHLEPVLVPGSDAALPKAVKLRCSLCDTVFSASNPSRTASEHLKRGTCPNFSSPSSFAAPPLASPPPPTPHPKPISAIAPFVSSSAAAPNGRKRSSPSAATSSSLAPLRIAVVDPARFSSSPNTPVAGSSGDVLFSTPPLLQLPLPPPQSVFSGGKEDLGSLAMLEDSVKRLKSPKAFPALSFSKPQMDSALSLLSDWFHESAGTGAVFLSSSEHPKFRAFLSHVGLPPFSGRELLGPRLESRYEETRADADARIHDALFFQMASDGWKKPRDSASSIVNMTVNLPNGAIVFHRSLLTHGRPTSKFAEELLMDTAAEIAGEGNMQRCAGIIADKFKSKALLDLENQYPWMVNLSCQLQGLRALIKDFARELPLVHTVAAKCHKLASFFNEHPQVRSLFHKYQLQELDTTCLLRVPPPSYNPLEAGVPPPTSVFLMIEDILASARAVQSVVLHESYKSISRDDPTARDLANMVLEMSFWNELEAVHALVRLVEDMVQETEAERPLVGQCLPMWEELRSKVKDWCAKYTIKLAPLEKAIDRRFKKNYHPAWPAAFMLDPLYLVKDVSGKYLPPFKSLTSHQEKDVDKLITRLVSRDEAHIALMELMKWRAEGLDPLYAQAVQVKQCDPATGKLRVANPQSSRLVWETYLNDFKCLGKVAVRLIFLHATSCVFKHNPSLLRWARSSSRSSAAVDRVHKLIFVAANAKLERRDFWNEEDKDSALLVNGEDEEDEDNDDDTDLNETTFAEASTV</sequence>
<dbReference type="EMBL" id="JACMSC010000002">
    <property type="protein sequence ID" value="KAG6532060.1"/>
    <property type="molecule type" value="Genomic_DNA"/>
</dbReference>
<dbReference type="AlphaFoldDB" id="A0A8J5LMX5"/>
<evidence type="ECO:0000313" key="4">
    <source>
        <dbReference type="Proteomes" id="UP000734854"/>
    </source>
</evidence>
<gene>
    <name evidence="3" type="ORF">ZIOFF_005898</name>
</gene>
<dbReference type="Proteomes" id="UP000734854">
    <property type="component" value="Unassembled WGS sequence"/>
</dbReference>
<dbReference type="InterPro" id="IPR058269">
    <property type="entry name" value="DUF7963"/>
</dbReference>
<protein>
    <recommendedName>
        <fullName evidence="2">DUF7963 domain-containing protein</fullName>
    </recommendedName>
</protein>